<evidence type="ECO:0000313" key="3">
    <source>
        <dbReference type="Proteomes" id="UP001595773"/>
    </source>
</evidence>
<evidence type="ECO:0000313" key="2">
    <source>
        <dbReference type="EMBL" id="MFC4264894.1"/>
    </source>
</evidence>
<comment type="caution">
    <text evidence="2">The sequence shown here is derived from an EMBL/GenBank/DDBJ whole genome shotgun (WGS) entry which is preliminary data.</text>
</comment>
<keyword evidence="1" id="KW-0812">Transmembrane</keyword>
<feature type="transmembrane region" description="Helical" evidence="1">
    <location>
        <begin position="44"/>
        <end position="65"/>
    </location>
</feature>
<gene>
    <name evidence="2" type="ORF">ACFOW9_04690</name>
</gene>
<reference evidence="3" key="1">
    <citation type="journal article" date="2019" name="Int. J. Syst. Evol. Microbiol.">
        <title>The Global Catalogue of Microorganisms (GCM) 10K type strain sequencing project: providing services to taxonomists for standard genome sequencing and annotation.</title>
        <authorList>
            <consortium name="The Broad Institute Genomics Platform"/>
            <consortium name="The Broad Institute Genome Sequencing Center for Infectious Disease"/>
            <person name="Wu L."/>
            <person name="Ma J."/>
        </authorList>
    </citation>
    <scope>NUCLEOTIDE SEQUENCE [LARGE SCALE GENOMIC DNA]</scope>
    <source>
        <strain evidence="3">CGMCC 1.10698</strain>
    </source>
</reference>
<feature type="transmembrane region" description="Helical" evidence="1">
    <location>
        <begin position="6"/>
        <end position="23"/>
    </location>
</feature>
<protein>
    <submittedName>
        <fullName evidence="2">Uncharacterized protein</fullName>
    </submittedName>
</protein>
<keyword evidence="1" id="KW-1133">Transmembrane helix</keyword>
<evidence type="ECO:0000256" key="1">
    <source>
        <dbReference type="SAM" id="Phobius"/>
    </source>
</evidence>
<name>A0ABV8QXH5_9MICC</name>
<keyword evidence="3" id="KW-1185">Reference proteome</keyword>
<accession>A0ABV8QXH5</accession>
<dbReference type="RefSeq" id="WP_230066507.1">
    <property type="nucleotide sequence ID" value="NZ_BAABLL010000019.1"/>
</dbReference>
<keyword evidence="1" id="KW-0472">Membrane</keyword>
<sequence length="70" mass="7881">MIYGIFQWAFLTLAFVCGISALLRLEVFSTNTSQRAHRHSEQQFLLWILTTVFLLGGFVAAVLAVNHGVR</sequence>
<proteinExistence type="predicted"/>
<dbReference type="EMBL" id="JBHSCQ010000005">
    <property type="protein sequence ID" value="MFC4264894.1"/>
    <property type="molecule type" value="Genomic_DNA"/>
</dbReference>
<dbReference type="Proteomes" id="UP001595773">
    <property type="component" value="Unassembled WGS sequence"/>
</dbReference>
<organism evidence="2 3">
    <name type="scientific">Arthrobacter cryoconiti</name>
    <dbReference type="NCBI Taxonomy" id="748907"/>
    <lineage>
        <taxon>Bacteria</taxon>
        <taxon>Bacillati</taxon>
        <taxon>Actinomycetota</taxon>
        <taxon>Actinomycetes</taxon>
        <taxon>Micrococcales</taxon>
        <taxon>Micrococcaceae</taxon>
        <taxon>Arthrobacter</taxon>
    </lineage>
</organism>